<evidence type="ECO:0000256" key="2">
    <source>
        <dbReference type="SAM" id="Phobius"/>
    </source>
</evidence>
<dbReference type="PANTHER" id="PTHR38109">
    <property type="entry name" value="PROTEIN YCGL"/>
    <property type="match status" value="1"/>
</dbReference>
<reference evidence="4" key="2">
    <citation type="submission" date="2020-09" db="EMBL/GenBank/DDBJ databases">
        <authorList>
            <person name="Sun Q."/>
            <person name="Zhou Y."/>
        </authorList>
    </citation>
    <scope>NUCLEOTIDE SEQUENCE</scope>
    <source>
        <strain evidence="4">CGMCC 1.7086</strain>
    </source>
</reference>
<dbReference type="PROSITE" id="PS51648">
    <property type="entry name" value="YCGL"/>
    <property type="match status" value="1"/>
</dbReference>
<dbReference type="SUPFAM" id="SSF160191">
    <property type="entry name" value="YcgL-like"/>
    <property type="match status" value="1"/>
</dbReference>
<keyword evidence="5" id="KW-1185">Reference proteome</keyword>
<feature type="domain" description="YcgL" evidence="3">
    <location>
        <begin position="16"/>
        <end position="100"/>
    </location>
</feature>
<evidence type="ECO:0000313" key="4">
    <source>
        <dbReference type="EMBL" id="GGO74416.1"/>
    </source>
</evidence>
<dbReference type="AlphaFoldDB" id="A0A917Z4A6"/>
<dbReference type="HAMAP" id="MF_01866">
    <property type="entry name" value="UPF0745"/>
    <property type="match status" value="1"/>
</dbReference>
<name>A0A917Z4A6_9ALTE</name>
<protein>
    <recommendedName>
        <fullName evidence="1">YcgL domain-containing protein GCM10010982_37190</fullName>
    </recommendedName>
</protein>
<dbReference type="InterPro" id="IPR027354">
    <property type="entry name" value="YcgL_dom"/>
</dbReference>
<evidence type="ECO:0000256" key="1">
    <source>
        <dbReference type="HAMAP-Rule" id="MF_01866"/>
    </source>
</evidence>
<dbReference type="InterPro" id="IPR038068">
    <property type="entry name" value="YcgL-like_sf"/>
</dbReference>
<keyword evidence="2" id="KW-1133">Transmembrane helix</keyword>
<dbReference type="Proteomes" id="UP000606935">
    <property type="component" value="Unassembled WGS sequence"/>
</dbReference>
<keyword evidence="2" id="KW-0472">Membrane</keyword>
<evidence type="ECO:0000313" key="5">
    <source>
        <dbReference type="Proteomes" id="UP000606935"/>
    </source>
</evidence>
<organism evidence="4 5">
    <name type="scientific">Bowmanella pacifica</name>
    <dbReference type="NCBI Taxonomy" id="502051"/>
    <lineage>
        <taxon>Bacteria</taxon>
        <taxon>Pseudomonadati</taxon>
        <taxon>Pseudomonadota</taxon>
        <taxon>Gammaproteobacteria</taxon>
        <taxon>Alteromonadales</taxon>
        <taxon>Alteromonadaceae</taxon>
        <taxon>Bowmanella</taxon>
    </lineage>
</organism>
<keyword evidence="2" id="KW-0812">Transmembrane</keyword>
<dbReference type="PANTHER" id="PTHR38109:SF1">
    <property type="entry name" value="PROTEIN YCGL"/>
    <property type="match status" value="1"/>
</dbReference>
<sequence length="112" mass="12531">MPSVNTAVTGVHIAIMLCAIYRSTKKDETYLFIRNRDDFSDVPQALMEHFGAPALVMVMSITPTTKLAISDAAKVCQALTDTGFYLQLPPPKENLLDEHRRQIHQSKEQNDA</sequence>
<dbReference type="EMBL" id="BMLS01000008">
    <property type="protein sequence ID" value="GGO74416.1"/>
    <property type="molecule type" value="Genomic_DNA"/>
</dbReference>
<evidence type="ECO:0000259" key="3">
    <source>
        <dbReference type="PROSITE" id="PS51648"/>
    </source>
</evidence>
<gene>
    <name evidence="4" type="ORF">GCM10010982_37190</name>
</gene>
<reference evidence="4" key="1">
    <citation type="journal article" date="2014" name="Int. J. Syst. Evol. Microbiol.">
        <title>Complete genome sequence of Corynebacterium casei LMG S-19264T (=DSM 44701T), isolated from a smear-ripened cheese.</title>
        <authorList>
            <consortium name="US DOE Joint Genome Institute (JGI-PGF)"/>
            <person name="Walter F."/>
            <person name="Albersmeier A."/>
            <person name="Kalinowski J."/>
            <person name="Ruckert C."/>
        </authorList>
    </citation>
    <scope>NUCLEOTIDE SEQUENCE</scope>
    <source>
        <strain evidence="4">CGMCC 1.7086</strain>
    </source>
</reference>
<feature type="transmembrane region" description="Helical" evidence="2">
    <location>
        <begin position="6"/>
        <end position="24"/>
    </location>
</feature>
<accession>A0A917Z4A6</accession>
<dbReference type="Pfam" id="PF05166">
    <property type="entry name" value="YcgL"/>
    <property type="match status" value="1"/>
</dbReference>
<proteinExistence type="inferred from homology"/>
<dbReference type="Gene3D" id="3.10.510.20">
    <property type="entry name" value="YcgL domain"/>
    <property type="match status" value="1"/>
</dbReference>
<comment type="caution">
    <text evidence="4">The sequence shown here is derived from an EMBL/GenBank/DDBJ whole genome shotgun (WGS) entry which is preliminary data.</text>
</comment>